<proteinExistence type="predicted"/>
<name>A0A7R9AQ14_TIMSH</name>
<organism evidence="1">
    <name type="scientific">Timema shepardi</name>
    <name type="common">Walking stick</name>
    <dbReference type="NCBI Taxonomy" id="629360"/>
    <lineage>
        <taxon>Eukaryota</taxon>
        <taxon>Metazoa</taxon>
        <taxon>Ecdysozoa</taxon>
        <taxon>Arthropoda</taxon>
        <taxon>Hexapoda</taxon>
        <taxon>Insecta</taxon>
        <taxon>Pterygota</taxon>
        <taxon>Neoptera</taxon>
        <taxon>Polyneoptera</taxon>
        <taxon>Phasmatodea</taxon>
        <taxon>Timematodea</taxon>
        <taxon>Timematoidea</taxon>
        <taxon>Timematidae</taxon>
        <taxon>Timema</taxon>
    </lineage>
</organism>
<dbReference type="EMBL" id="OC000821">
    <property type="protein sequence ID" value="CAD7258428.1"/>
    <property type="molecule type" value="Genomic_DNA"/>
</dbReference>
<evidence type="ECO:0000313" key="1">
    <source>
        <dbReference type="EMBL" id="CAD7258428.1"/>
    </source>
</evidence>
<accession>A0A7R9AQ14</accession>
<dbReference type="AlphaFoldDB" id="A0A7R9AQ14"/>
<protein>
    <submittedName>
        <fullName evidence="1">Uncharacterized protein</fullName>
    </submittedName>
</protein>
<reference evidence="1" key="1">
    <citation type="submission" date="2020-11" db="EMBL/GenBank/DDBJ databases">
        <authorList>
            <person name="Tran Van P."/>
        </authorList>
    </citation>
    <scope>NUCLEOTIDE SEQUENCE</scope>
</reference>
<gene>
    <name evidence="1" type="ORF">TSIB3V08_LOCUS2665</name>
</gene>
<sequence length="214" mass="24208">MRFVVRPSAPQVWCDTKYRTTSTCSQMEEAIFAYNSICPPLMTLITLEVSCDCVLAHALWLSVRGLLTRFQFGPRAVIFTCSSGLIANSCARQGILTRMECVQQRIDGDPLGLRSLRVGTSRNLMWQEVRGERERTSLEEHNINYKPYLQYVHPKCPKHLKEAVISSLECDRLVPPLLCGECRGVTIDGRNPPPLNGRWTFTGIGGDKHRKVQK</sequence>